<evidence type="ECO:0000313" key="3">
    <source>
        <dbReference type="Proteomes" id="UP001241072"/>
    </source>
</evidence>
<keyword evidence="2" id="KW-0378">Hydrolase</keyword>
<gene>
    <name evidence="2" type="ORF">Q5716_15460</name>
</gene>
<dbReference type="GO" id="GO:0016787">
    <property type="term" value="F:hydrolase activity"/>
    <property type="evidence" value="ECO:0007669"/>
    <property type="project" value="UniProtKB-KW"/>
</dbReference>
<dbReference type="RefSeq" id="WP_305004059.1">
    <property type="nucleotide sequence ID" value="NZ_JAUQUB010000007.1"/>
</dbReference>
<sequence>MRYVLIHGSWQDGRCWDATVAALTAAGHEAHAPTLPGNGDLANPAVTMAETAAAVVDLIVSKDLTEVVLVGHSFGGAVAQLVAQQVPDRLARVVFYNAYVIADGATVFTYVPESVAGAFTALASPDGTLTLPYAYFREHLMNDADAATAEWAYALTSPEPLGRSAEVLDLAGFYSLTVPMSYLYAYDDNVFPASEFSWHPGMSQRLPDFRLVTIPGGHELMFSDPAALAAGLERAGRP</sequence>
<evidence type="ECO:0000259" key="1">
    <source>
        <dbReference type="Pfam" id="PF12697"/>
    </source>
</evidence>
<comment type="caution">
    <text evidence="2">The sequence shown here is derived from an EMBL/GenBank/DDBJ whole genome shotgun (WGS) entry which is preliminary data.</text>
</comment>
<keyword evidence="3" id="KW-1185">Reference proteome</keyword>
<dbReference type="Proteomes" id="UP001241072">
    <property type="component" value="Unassembled WGS sequence"/>
</dbReference>
<proteinExistence type="predicted"/>
<dbReference type="Pfam" id="PF12697">
    <property type="entry name" value="Abhydrolase_6"/>
    <property type="match status" value="1"/>
</dbReference>
<dbReference type="Gene3D" id="3.40.50.1820">
    <property type="entry name" value="alpha/beta hydrolase"/>
    <property type="match status" value="1"/>
</dbReference>
<feature type="domain" description="AB hydrolase-1" evidence="1">
    <location>
        <begin position="4"/>
        <end position="230"/>
    </location>
</feature>
<evidence type="ECO:0000313" key="2">
    <source>
        <dbReference type="EMBL" id="MDO7883631.1"/>
    </source>
</evidence>
<reference evidence="2 3" key="1">
    <citation type="submission" date="2023-07" db="EMBL/GenBank/DDBJ databases">
        <title>Protaetiibacter sp. nov WY-16 isolated from soil.</title>
        <authorList>
            <person name="Liu B."/>
            <person name="Wan Y."/>
        </authorList>
    </citation>
    <scope>NUCLEOTIDE SEQUENCE [LARGE SCALE GENOMIC DNA]</scope>
    <source>
        <strain evidence="2 3">WY-16</strain>
    </source>
</reference>
<organism evidence="2 3">
    <name type="scientific">Antiquaquibacter soli</name>
    <dbReference type="NCBI Taxonomy" id="3064523"/>
    <lineage>
        <taxon>Bacteria</taxon>
        <taxon>Bacillati</taxon>
        <taxon>Actinomycetota</taxon>
        <taxon>Actinomycetes</taxon>
        <taxon>Micrococcales</taxon>
        <taxon>Microbacteriaceae</taxon>
        <taxon>Antiquaquibacter</taxon>
    </lineage>
</organism>
<dbReference type="SUPFAM" id="SSF53474">
    <property type="entry name" value="alpha/beta-Hydrolases"/>
    <property type="match status" value="1"/>
</dbReference>
<accession>A0ABT9BV15</accession>
<name>A0ABT9BV15_9MICO</name>
<dbReference type="InterPro" id="IPR000073">
    <property type="entry name" value="AB_hydrolase_1"/>
</dbReference>
<dbReference type="InterPro" id="IPR029058">
    <property type="entry name" value="AB_hydrolase_fold"/>
</dbReference>
<dbReference type="EMBL" id="JAUQUB010000007">
    <property type="protein sequence ID" value="MDO7883631.1"/>
    <property type="molecule type" value="Genomic_DNA"/>
</dbReference>
<dbReference type="PRINTS" id="PR00111">
    <property type="entry name" value="ABHYDROLASE"/>
</dbReference>
<dbReference type="PANTHER" id="PTHR37017:SF11">
    <property type="entry name" value="ESTERASE_LIPASE_THIOESTERASE DOMAIN-CONTAINING PROTEIN"/>
    <property type="match status" value="1"/>
</dbReference>
<protein>
    <submittedName>
        <fullName evidence="2">Alpha/beta hydrolase</fullName>
    </submittedName>
</protein>
<dbReference type="PANTHER" id="PTHR37017">
    <property type="entry name" value="AB HYDROLASE-1 DOMAIN-CONTAINING PROTEIN-RELATED"/>
    <property type="match status" value="1"/>
</dbReference>
<dbReference type="InterPro" id="IPR052897">
    <property type="entry name" value="Sec-Metab_Biosynth_Hydrolase"/>
</dbReference>